<name>A0A3S0KBR6_9GAMM</name>
<keyword evidence="3" id="KW-1185">Reference proteome</keyword>
<gene>
    <name evidence="2" type="ORF">EKG39_20590</name>
</gene>
<evidence type="ECO:0000256" key="1">
    <source>
        <dbReference type="SAM" id="SignalP"/>
    </source>
</evidence>
<feature type="chain" id="PRO_5018588185" description="DUF5011 domain-containing protein" evidence="1">
    <location>
        <begin position="26"/>
        <end position="645"/>
    </location>
</feature>
<proteinExistence type="predicted"/>
<dbReference type="AlphaFoldDB" id="A0A3S0KBR6"/>
<protein>
    <recommendedName>
        <fullName evidence="4">DUF5011 domain-containing protein</fullName>
    </recommendedName>
</protein>
<reference evidence="2 3" key="1">
    <citation type="submission" date="2018-12" db="EMBL/GenBank/DDBJ databases">
        <authorList>
            <person name="Yu L."/>
        </authorList>
    </citation>
    <scope>NUCLEOTIDE SEQUENCE [LARGE SCALE GENOMIC DNA]</scope>
    <source>
        <strain evidence="2 3">HAW-EB5</strain>
    </source>
</reference>
<organism evidence="2 3">
    <name type="scientific">Shewanella atlantica</name>
    <dbReference type="NCBI Taxonomy" id="271099"/>
    <lineage>
        <taxon>Bacteria</taxon>
        <taxon>Pseudomonadati</taxon>
        <taxon>Pseudomonadota</taxon>
        <taxon>Gammaproteobacteria</taxon>
        <taxon>Alteromonadales</taxon>
        <taxon>Shewanellaceae</taxon>
        <taxon>Shewanella</taxon>
    </lineage>
</organism>
<sequence length="645" mass="72210">MKKLTKIITIMSLLFSLLHATSTWAEDKVLNIYFAGTGNTVNGSFYLDDSGIFGAKFDQELISELYGNDNSNSDLTSESLHYKTFIDGIGSTVSSLLNQADPALDDPLNLNPLFQPRGWKQCLNEAKADFIQIAQHTDTDDEIILNLIGFSRGGVLTMMMARWVSDSSWQSKIQKINILAYDPVPGYPLGDPLFWLEANPSLPNNMLTLSDLVEQFVAIYARDERSFRFEPVIPMWNSNKTKALLLMLPGSHETLVGNTEQDGHAGAPFPWPDTVDPELIHVSHMSRLVAEHLMSGPNWGAVPFDEPLFSEGTIEAGFQSLIDSIYTEELYFFYKHMNFTSFTVLFQWIDENYLTLGRDHQLLSLFIEDGTYLPFFSRWSYISPYRHLFEIVWRPFPQLPWVFANPDQVYNLYNEVDLIDSAEDWGKIDSFRGDVAENDTEAPIPNLEVLPDIIDECTVTISNPPKATDNLDGTIIGKTIDALTYTEQGIYTVTWTYTDKSGNSSSQTQTVIIEDTIAPTINISASRDILWPPNQKMVEVIFTVEVNDNCSAAPAIVLTSVESNQPELGITKKEAYQGDISSAKSGSDIQGANIGSEDYSIYFKADRDGYGDDRLYTITYTTIDNADNSVSGSALVTVPHDLRNK</sequence>
<dbReference type="InterPro" id="IPR013783">
    <property type="entry name" value="Ig-like_fold"/>
</dbReference>
<dbReference type="OrthoDB" id="1432332at2"/>
<evidence type="ECO:0000313" key="2">
    <source>
        <dbReference type="EMBL" id="RTR27193.1"/>
    </source>
</evidence>
<comment type="caution">
    <text evidence="2">The sequence shown here is derived from an EMBL/GenBank/DDBJ whole genome shotgun (WGS) entry which is preliminary data.</text>
</comment>
<dbReference type="RefSeq" id="WP_126507889.1">
    <property type="nucleotide sequence ID" value="NZ_RXNV01000017.1"/>
</dbReference>
<dbReference type="EMBL" id="RXNV01000017">
    <property type="protein sequence ID" value="RTR27193.1"/>
    <property type="molecule type" value="Genomic_DNA"/>
</dbReference>
<feature type="signal peptide" evidence="1">
    <location>
        <begin position="1"/>
        <end position="25"/>
    </location>
</feature>
<accession>A0A3S0KBR6</accession>
<keyword evidence="1" id="KW-0732">Signal</keyword>
<dbReference type="Gene3D" id="2.60.40.10">
    <property type="entry name" value="Immunoglobulins"/>
    <property type="match status" value="1"/>
</dbReference>
<evidence type="ECO:0000313" key="3">
    <source>
        <dbReference type="Proteomes" id="UP000282060"/>
    </source>
</evidence>
<dbReference type="Proteomes" id="UP000282060">
    <property type="component" value="Unassembled WGS sequence"/>
</dbReference>
<evidence type="ECO:0008006" key="4">
    <source>
        <dbReference type="Google" id="ProtNLM"/>
    </source>
</evidence>